<name>A0ABQ5QM02_9ACTN</name>
<dbReference type="Gene3D" id="3.20.20.150">
    <property type="entry name" value="Divalent-metal-dependent TIM barrel enzymes"/>
    <property type="match status" value="1"/>
</dbReference>
<proteinExistence type="predicted"/>
<evidence type="ECO:0000313" key="2">
    <source>
        <dbReference type="EMBL" id="GLH95285.1"/>
    </source>
</evidence>
<accession>A0ABQ5QM02</accession>
<gene>
    <name evidence="2" type="ORF">Pa4123_05570</name>
</gene>
<dbReference type="InterPro" id="IPR036237">
    <property type="entry name" value="Xyl_isomerase-like_sf"/>
</dbReference>
<evidence type="ECO:0000259" key="1">
    <source>
        <dbReference type="Pfam" id="PF01261"/>
    </source>
</evidence>
<keyword evidence="3" id="KW-1185">Reference proteome</keyword>
<dbReference type="Proteomes" id="UP001144280">
    <property type="component" value="Unassembled WGS sequence"/>
</dbReference>
<dbReference type="InterPro" id="IPR050312">
    <property type="entry name" value="IolE/XylAMocC-like"/>
</dbReference>
<sequence>MDLVMHSWSLRDYSLEHVFAVAAHYGFDGVEVSTCHLDLRGDPGVVRGEVARAAALAKRHGTRVHCVGYEGDFIADDADRRASSVTLVGRIIEACREHGIGLVNGFGGWLRGADPDDWPRNGSALARDEHYTRSGEAYQAVGAIGAREGVRVGVEVHPNNIHDTVATTARLLDLVDHPAVIATVDPANSALISPEDQDPAVLDRLGERVGYFHIKNYVPARGRADFSVDTAAGVIDNLRWLGKLAERGGVPAAALEYCGVGDPHPRLRAAHRYVRECEELLDVVGARL</sequence>
<dbReference type="InterPro" id="IPR013022">
    <property type="entry name" value="Xyl_isomerase-like_TIM-brl"/>
</dbReference>
<dbReference type="RefSeq" id="WP_281892251.1">
    <property type="nucleotide sequence ID" value="NZ_BSDI01000002.1"/>
</dbReference>
<evidence type="ECO:0000313" key="3">
    <source>
        <dbReference type="Proteomes" id="UP001144280"/>
    </source>
</evidence>
<dbReference type="Pfam" id="PF01261">
    <property type="entry name" value="AP_endonuc_2"/>
    <property type="match status" value="1"/>
</dbReference>
<protein>
    <recommendedName>
        <fullName evidence="1">Xylose isomerase-like TIM barrel domain-containing protein</fullName>
    </recommendedName>
</protein>
<feature type="domain" description="Xylose isomerase-like TIM barrel" evidence="1">
    <location>
        <begin position="19"/>
        <end position="277"/>
    </location>
</feature>
<comment type="caution">
    <text evidence="2">The sequence shown here is derived from an EMBL/GenBank/DDBJ whole genome shotgun (WGS) entry which is preliminary data.</text>
</comment>
<organism evidence="2 3">
    <name type="scientific">Phytohabitans aurantiacus</name>
    <dbReference type="NCBI Taxonomy" id="3016789"/>
    <lineage>
        <taxon>Bacteria</taxon>
        <taxon>Bacillati</taxon>
        <taxon>Actinomycetota</taxon>
        <taxon>Actinomycetes</taxon>
        <taxon>Micromonosporales</taxon>
        <taxon>Micromonosporaceae</taxon>
    </lineage>
</organism>
<dbReference type="PANTHER" id="PTHR12110">
    <property type="entry name" value="HYDROXYPYRUVATE ISOMERASE"/>
    <property type="match status" value="1"/>
</dbReference>
<dbReference type="EMBL" id="BSDI01000002">
    <property type="protein sequence ID" value="GLH95285.1"/>
    <property type="molecule type" value="Genomic_DNA"/>
</dbReference>
<dbReference type="PANTHER" id="PTHR12110:SF41">
    <property type="entry name" value="INOSOSE DEHYDRATASE"/>
    <property type="match status" value="1"/>
</dbReference>
<dbReference type="SUPFAM" id="SSF51658">
    <property type="entry name" value="Xylose isomerase-like"/>
    <property type="match status" value="1"/>
</dbReference>
<reference evidence="2" key="1">
    <citation type="submission" date="2022-12" db="EMBL/GenBank/DDBJ databases">
        <title>New Phytohabitans aurantiacus sp. RD004123 nov., an actinomycete isolated from soil.</title>
        <authorList>
            <person name="Triningsih D.W."/>
            <person name="Harunari E."/>
            <person name="Igarashi Y."/>
        </authorList>
    </citation>
    <scope>NUCLEOTIDE SEQUENCE</scope>
    <source>
        <strain evidence="2">RD004123</strain>
    </source>
</reference>